<evidence type="ECO:0000313" key="1">
    <source>
        <dbReference type="EMBL" id="GFY70516.1"/>
    </source>
</evidence>
<dbReference type="OrthoDB" id="6434609at2759"/>
<evidence type="ECO:0000313" key="2">
    <source>
        <dbReference type="Proteomes" id="UP000886998"/>
    </source>
</evidence>
<gene>
    <name evidence="1" type="ORF">TNIN_387311</name>
</gene>
<proteinExistence type="predicted"/>
<keyword evidence="2" id="KW-1185">Reference proteome</keyword>
<accession>A0A8X6YGC3</accession>
<organism evidence="1 2">
    <name type="scientific">Trichonephila inaurata madagascariensis</name>
    <dbReference type="NCBI Taxonomy" id="2747483"/>
    <lineage>
        <taxon>Eukaryota</taxon>
        <taxon>Metazoa</taxon>
        <taxon>Ecdysozoa</taxon>
        <taxon>Arthropoda</taxon>
        <taxon>Chelicerata</taxon>
        <taxon>Arachnida</taxon>
        <taxon>Araneae</taxon>
        <taxon>Araneomorphae</taxon>
        <taxon>Entelegynae</taxon>
        <taxon>Araneoidea</taxon>
        <taxon>Nephilidae</taxon>
        <taxon>Trichonephila</taxon>
        <taxon>Trichonephila inaurata</taxon>
    </lineage>
</organism>
<dbReference type="EMBL" id="BMAV01018315">
    <property type="protein sequence ID" value="GFY70516.1"/>
    <property type="molecule type" value="Genomic_DNA"/>
</dbReference>
<reference evidence="1" key="1">
    <citation type="submission" date="2020-08" db="EMBL/GenBank/DDBJ databases">
        <title>Multicomponent nature underlies the extraordinary mechanical properties of spider dragline silk.</title>
        <authorList>
            <person name="Kono N."/>
            <person name="Nakamura H."/>
            <person name="Mori M."/>
            <person name="Yoshida Y."/>
            <person name="Ohtoshi R."/>
            <person name="Malay A.D."/>
            <person name="Moran D.A.P."/>
            <person name="Tomita M."/>
            <person name="Numata K."/>
            <person name="Arakawa K."/>
        </authorList>
    </citation>
    <scope>NUCLEOTIDE SEQUENCE</scope>
</reference>
<sequence length="93" mass="11012">MTLNKKGKFPDLDILDSSSLNKRHAYRQQVKRLTKKICTEYLGHLLSRRNLIKIRNLSKLVILYCFSAQNQEVEWPLAKVMELYPSKMEVSDW</sequence>
<dbReference type="Proteomes" id="UP000886998">
    <property type="component" value="Unassembled WGS sequence"/>
</dbReference>
<protein>
    <submittedName>
        <fullName evidence="1">Uncharacterized protein</fullName>
    </submittedName>
</protein>
<comment type="caution">
    <text evidence="1">The sequence shown here is derived from an EMBL/GenBank/DDBJ whole genome shotgun (WGS) entry which is preliminary data.</text>
</comment>
<dbReference type="AlphaFoldDB" id="A0A8X6YGC3"/>
<name>A0A8X6YGC3_9ARAC</name>